<dbReference type="GeneID" id="18909074"/>
<evidence type="ECO:0000313" key="3">
    <source>
        <dbReference type="Proteomes" id="UP000008370"/>
    </source>
</evidence>
<dbReference type="HOGENOM" id="CLU_1310513_0_0_1"/>
<dbReference type="OrthoDB" id="3358418at2759"/>
<evidence type="ECO:0000313" key="2">
    <source>
        <dbReference type="EMBL" id="EKM59156.1"/>
    </source>
</evidence>
<accession>K5V8K7</accession>
<protein>
    <submittedName>
        <fullName evidence="2">Uncharacterized protein</fullName>
    </submittedName>
</protein>
<gene>
    <name evidence="2" type="ORF">PHACADRAFT_157429</name>
</gene>
<sequence length="210" mass="23182">MVAPGPSSRPSQPLPTQAIAQVLSPAHVQGVNMMQEIILKVLAPSQERELHRRLAWEQEQEARTAQRQADLEKQLMEMRQEMSMMRAYIASMSQQQPPPQWHVAVDQPAVPLLESTARVEEMPPPSGDPHSMLQSPLTPASQTVYISPPLPAFVQGSSSRPMAMPFSPPSTSRHSPRFLPTPDTGFHSCTASRVVRATEKAHASTDWKPG</sequence>
<dbReference type="InParanoid" id="K5V8K7"/>
<organism evidence="2 3">
    <name type="scientific">Phanerochaete carnosa (strain HHB-10118-sp)</name>
    <name type="common">White-rot fungus</name>
    <name type="synonym">Peniophora carnosa</name>
    <dbReference type="NCBI Taxonomy" id="650164"/>
    <lineage>
        <taxon>Eukaryota</taxon>
        <taxon>Fungi</taxon>
        <taxon>Dikarya</taxon>
        <taxon>Basidiomycota</taxon>
        <taxon>Agaricomycotina</taxon>
        <taxon>Agaricomycetes</taxon>
        <taxon>Polyporales</taxon>
        <taxon>Phanerochaetaceae</taxon>
        <taxon>Phanerochaete</taxon>
    </lineage>
</organism>
<proteinExistence type="predicted"/>
<dbReference type="Proteomes" id="UP000008370">
    <property type="component" value="Unassembled WGS sequence"/>
</dbReference>
<feature type="region of interest" description="Disordered" evidence="1">
    <location>
        <begin position="160"/>
        <end position="186"/>
    </location>
</feature>
<keyword evidence="3" id="KW-1185">Reference proteome</keyword>
<evidence type="ECO:0000256" key="1">
    <source>
        <dbReference type="SAM" id="MobiDB-lite"/>
    </source>
</evidence>
<reference evidence="2 3" key="1">
    <citation type="journal article" date="2012" name="BMC Genomics">
        <title>Comparative genomics of the white-rot fungi, Phanerochaete carnosa and P. chrysosporium, to elucidate the genetic basis of the distinct wood types they colonize.</title>
        <authorList>
            <person name="Suzuki H."/>
            <person name="MacDonald J."/>
            <person name="Syed K."/>
            <person name="Salamov A."/>
            <person name="Hori C."/>
            <person name="Aerts A."/>
            <person name="Henrissat B."/>
            <person name="Wiebenga A."/>
            <person name="vanKuyk P.A."/>
            <person name="Barry K."/>
            <person name="Lindquist E."/>
            <person name="LaButti K."/>
            <person name="Lapidus A."/>
            <person name="Lucas S."/>
            <person name="Coutinho P."/>
            <person name="Gong Y."/>
            <person name="Samejima M."/>
            <person name="Mahadevan R."/>
            <person name="Abou-Zaid M."/>
            <person name="de Vries R.P."/>
            <person name="Igarashi K."/>
            <person name="Yadav J.S."/>
            <person name="Grigoriev I.V."/>
            <person name="Master E.R."/>
        </authorList>
    </citation>
    <scope>NUCLEOTIDE SEQUENCE [LARGE SCALE GENOMIC DNA]</scope>
    <source>
        <strain evidence="2 3">HHB-10118-sp</strain>
    </source>
</reference>
<dbReference type="STRING" id="650164.K5V8K7"/>
<dbReference type="RefSeq" id="XP_007391727.1">
    <property type="nucleotide sequence ID" value="XM_007391665.1"/>
</dbReference>
<dbReference type="KEGG" id="pco:PHACADRAFT_157429"/>
<dbReference type="EMBL" id="JH930469">
    <property type="protein sequence ID" value="EKM59156.1"/>
    <property type="molecule type" value="Genomic_DNA"/>
</dbReference>
<dbReference type="AlphaFoldDB" id="K5V8K7"/>
<name>K5V8K7_PHACS</name>